<name>A0A0S4IZR6_BODSA</name>
<dbReference type="AlphaFoldDB" id="A0A0S4IZR6"/>
<sequence length="192" mass="21959">QGSPQKMPPKRAKLKPYSWARGNGYAHTLLGRSVIWTLFAWEVPQTSPISSSLAGTHCVHEVKSGQWRTVFGRGTAPSAAMTATPPQKRMRWWCRPLLQLEEVLIMKEKDDDDQYRIKTSKALRLRLSVRVCARTINRDLLALGFRWVARPRVPALTDDKRKKRVDMADELLSHDIDNLLFSDESLLEVIPL</sequence>
<evidence type="ECO:0000313" key="1">
    <source>
        <dbReference type="EMBL" id="CUG26079.1"/>
    </source>
</evidence>
<dbReference type="Proteomes" id="UP000051952">
    <property type="component" value="Unassembled WGS sequence"/>
</dbReference>
<proteinExistence type="predicted"/>
<protein>
    <submittedName>
        <fullName evidence="1">Uncharacterized protein</fullName>
    </submittedName>
</protein>
<reference evidence="2" key="1">
    <citation type="submission" date="2015-09" db="EMBL/GenBank/DDBJ databases">
        <authorList>
            <consortium name="Pathogen Informatics"/>
        </authorList>
    </citation>
    <scope>NUCLEOTIDE SEQUENCE [LARGE SCALE GENOMIC DNA]</scope>
    <source>
        <strain evidence="2">Lake Konstanz</strain>
    </source>
</reference>
<organism evidence="1 2">
    <name type="scientific">Bodo saltans</name>
    <name type="common">Flagellated protozoan</name>
    <dbReference type="NCBI Taxonomy" id="75058"/>
    <lineage>
        <taxon>Eukaryota</taxon>
        <taxon>Discoba</taxon>
        <taxon>Euglenozoa</taxon>
        <taxon>Kinetoplastea</taxon>
        <taxon>Metakinetoplastina</taxon>
        <taxon>Eubodonida</taxon>
        <taxon>Bodonidae</taxon>
        <taxon>Bodo</taxon>
    </lineage>
</organism>
<keyword evidence="2" id="KW-1185">Reference proteome</keyword>
<gene>
    <name evidence="1" type="ORF">BSAL_76555</name>
</gene>
<dbReference type="EMBL" id="CYKH01000720">
    <property type="protein sequence ID" value="CUG26079.1"/>
    <property type="molecule type" value="Genomic_DNA"/>
</dbReference>
<feature type="non-terminal residue" evidence="1">
    <location>
        <position position="1"/>
    </location>
</feature>
<accession>A0A0S4IZR6</accession>
<evidence type="ECO:0000313" key="2">
    <source>
        <dbReference type="Proteomes" id="UP000051952"/>
    </source>
</evidence>
<dbReference type="VEuPathDB" id="TriTrypDB:BSAL_76555"/>